<dbReference type="GO" id="GO:0008955">
    <property type="term" value="F:peptidoglycan glycosyltransferase activity"/>
    <property type="evidence" value="ECO:0007669"/>
    <property type="project" value="UniProtKB-EC"/>
</dbReference>
<keyword evidence="16" id="KW-1133">Transmembrane helix</keyword>
<evidence type="ECO:0000256" key="9">
    <source>
        <dbReference type="ARBA" id="ARBA00022960"/>
    </source>
</evidence>
<dbReference type="GO" id="GO:0008360">
    <property type="term" value="P:regulation of cell shape"/>
    <property type="evidence" value="ECO:0007669"/>
    <property type="project" value="UniProtKB-KW"/>
</dbReference>
<dbReference type="UniPathway" id="UPA00219"/>
<dbReference type="FunFam" id="1.10.3810.10:FF:000001">
    <property type="entry name" value="Penicillin-binding protein 1A"/>
    <property type="match status" value="1"/>
</dbReference>
<evidence type="ECO:0000256" key="11">
    <source>
        <dbReference type="ARBA" id="ARBA00023268"/>
    </source>
</evidence>
<keyword evidence="6" id="KW-0328">Glycosyltransferase</keyword>
<evidence type="ECO:0000256" key="4">
    <source>
        <dbReference type="ARBA" id="ARBA00022645"/>
    </source>
</evidence>
<dbReference type="Pfam" id="PF00912">
    <property type="entry name" value="Transgly"/>
    <property type="match status" value="1"/>
</dbReference>
<keyword evidence="10" id="KW-0573">Peptidoglycan synthesis</keyword>
<dbReference type="PANTHER" id="PTHR32282:SF33">
    <property type="entry name" value="PEPTIDOGLYCAN GLYCOSYLTRANSFERASE"/>
    <property type="match status" value="1"/>
</dbReference>
<keyword evidence="9" id="KW-0133">Cell shape</keyword>
<evidence type="ECO:0000256" key="12">
    <source>
        <dbReference type="ARBA" id="ARBA00023316"/>
    </source>
</evidence>
<comment type="similarity">
    <text evidence="3">In the N-terminal section; belongs to the glycosyltransferase 51 family.</text>
</comment>
<comment type="catalytic activity">
    <reaction evidence="13">
        <text>Preferential cleavage: (Ac)2-L-Lys-D-Ala-|-D-Ala. Also transpeptidation of peptidyl-alanyl moieties that are N-acyl substituents of D-alanine.</text>
        <dbReference type="EC" id="3.4.16.4"/>
    </reaction>
</comment>
<comment type="caution">
    <text evidence="19">The sequence shown here is derived from an EMBL/GenBank/DDBJ whole genome shotgun (WGS) entry which is preliminary data.</text>
</comment>
<dbReference type="GO" id="GO:0006508">
    <property type="term" value="P:proteolysis"/>
    <property type="evidence" value="ECO:0007669"/>
    <property type="project" value="UniProtKB-KW"/>
</dbReference>
<evidence type="ECO:0000259" key="18">
    <source>
        <dbReference type="Pfam" id="PF00912"/>
    </source>
</evidence>
<dbReference type="InterPro" id="IPR001460">
    <property type="entry name" value="PCN-bd_Tpept"/>
</dbReference>
<evidence type="ECO:0000256" key="13">
    <source>
        <dbReference type="ARBA" id="ARBA00034000"/>
    </source>
</evidence>
<evidence type="ECO:0000259" key="17">
    <source>
        <dbReference type="Pfam" id="PF00905"/>
    </source>
</evidence>
<evidence type="ECO:0000256" key="8">
    <source>
        <dbReference type="ARBA" id="ARBA00022801"/>
    </source>
</evidence>
<feature type="domain" description="Glycosyl transferase family 51" evidence="18">
    <location>
        <begin position="175"/>
        <end position="347"/>
    </location>
</feature>
<evidence type="ECO:0000256" key="10">
    <source>
        <dbReference type="ARBA" id="ARBA00022984"/>
    </source>
</evidence>
<feature type="region of interest" description="Disordered" evidence="15">
    <location>
        <begin position="1"/>
        <end position="114"/>
    </location>
</feature>
<protein>
    <submittedName>
        <fullName evidence="19">Penicillin-binding protein 1A</fullName>
    </submittedName>
</protein>
<dbReference type="Pfam" id="PF00905">
    <property type="entry name" value="Transpeptidase"/>
    <property type="match status" value="1"/>
</dbReference>
<dbReference type="RefSeq" id="WP_245926676.1">
    <property type="nucleotide sequence ID" value="NZ_QAYG01000001.1"/>
</dbReference>
<evidence type="ECO:0000256" key="16">
    <source>
        <dbReference type="SAM" id="Phobius"/>
    </source>
</evidence>
<dbReference type="SUPFAM" id="SSF53955">
    <property type="entry name" value="Lysozyme-like"/>
    <property type="match status" value="1"/>
</dbReference>
<dbReference type="GO" id="GO:0009002">
    <property type="term" value="F:serine-type D-Ala-D-Ala carboxypeptidase activity"/>
    <property type="evidence" value="ECO:0007669"/>
    <property type="project" value="UniProtKB-EC"/>
</dbReference>
<evidence type="ECO:0000256" key="1">
    <source>
        <dbReference type="ARBA" id="ARBA00004752"/>
    </source>
</evidence>
<feature type="compositionally biased region" description="Basic residues" evidence="15">
    <location>
        <begin position="100"/>
        <end position="111"/>
    </location>
</feature>
<dbReference type="GO" id="GO:0009252">
    <property type="term" value="P:peptidoglycan biosynthetic process"/>
    <property type="evidence" value="ECO:0007669"/>
    <property type="project" value="UniProtKB-UniPathway"/>
</dbReference>
<dbReference type="InterPro" id="IPR001264">
    <property type="entry name" value="Glyco_trans_51"/>
</dbReference>
<keyword evidence="5" id="KW-0645">Protease</keyword>
<dbReference type="InterPro" id="IPR050396">
    <property type="entry name" value="Glycosyltr_51/Transpeptidase"/>
</dbReference>
<feature type="compositionally biased region" description="Low complexity" evidence="15">
    <location>
        <begin position="54"/>
        <end position="65"/>
    </location>
</feature>
<evidence type="ECO:0000256" key="14">
    <source>
        <dbReference type="ARBA" id="ARBA00049902"/>
    </source>
</evidence>
<feature type="compositionally biased region" description="Low complexity" evidence="15">
    <location>
        <begin position="86"/>
        <end position="99"/>
    </location>
</feature>
<dbReference type="EMBL" id="QAYG01000001">
    <property type="protein sequence ID" value="PTW63222.1"/>
    <property type="molecule type" value="Genomic_DNA"/>
</dbReference>
<keyword evidence="8" id="KW-0378">Hydrolase</keyword>
<dbReference type="Proteomes" id="UP000244081">
    <property type="component" value="Unassembled WGS sequence"/>
</dbReference>
<sequence length="760" mass="81418">MASRRGKRGERIEPVMGRVSKTPDTLVGSSDRPAMAGKAPKSASRTGTGGTAGAKGAKSAGAAKKVPLKAAGNPDHRRKSSSQTKTTPDAAATRSPRPSSARKRRKSRRKNVGGGRFTRLLKRGFYWGVVASVWGFIVVAGTLAYFAAQLPQSYDWKVPSRPPNVKIVSAEGRLIANRGETGGEAVRLEQLPKYLPQAVIAIEDRRFRSHFGIDVIGLARAVVTNLVRGGVVQGGSTLTQQLAKNLFLTHERTISRKMQEVVLALWLETRYSKDQILEMYLNRVYFGAGAYGVDGAARRYFGKSARQVTLAEAATLAALLKAPSRYAPNRNPDLAEKRARLVLQAMHDAGFISAHDEKNAIDHPALAVAGNGASGTNYVADWVMDLLPGYIGRIDQDVIVDTTIDLRLQHEAEHSLGDALDKNGGKLGVSQGALVALDTSGAVKALVGGRNYRKSQFNRAVSAERQPGSAFKPFVYLAALEKGLTPDTIRVDQPVSINGWKPKNYTKRYYGSVTLRKALAYSLNTVAAQLGQEVGPKNVAATARRLGITSELKVNPSIALGTSEVTPLEITAAYVPFSNGGWGVIPYVIRSVKTENGKVLYHRVIDGPGQVIRSGTLREIDSMLGETLITGTGKRARLGDRPAGGKTGTSQDLRDAWFIGFTANYTAAVWLGNDDGSPTKAATGGTLPASIWHDFMVKAHEHMPLVELPGIPVGGPVVVRETPRPAPARNVVGGRTIENGNRVLPPPGGNGFFHRLFGGG</sequence>
<keyword evidence="20" id="KW-1185">Reference proteome</keyword>
<evidence type="ECO:0000256" key="3">
    <source>
        <dbReference type="ARBA" id="ARBA00007739"/>
    </source>
</evidence>
<evidence type="ECO:0000256" key="7">
    <source>
        <dbReference type="ARBA" id="ARBA00022679"/>
    </source>
</evidence>
<dbReference type="AlphaFoldDB" id="A0A2T5VHJ2"/>
<keyword evidence="7" id="KW-0808">Transferase</keyword>
<dbReference type="InterPro" id="IPR036950">
    <property type="entry name" value="PBP_transglycosylase"/>
</dbReference>
<keyword evidence="4" id="KW-0121">Carboxypeptidase</keyword>
<dbReference type="SUPFAM" id="SSF56601">
    <property type="entry name" value="beta-lactamase/transpeptidase-like"/>
    <property type="match status" value="1"/>
</dbReference>
<evidence type="ECO:0000313" key="20">
    <source>
        <dbReference type="Proteomes" id="UP000244081"/>
    </source>
</evidence>
<dbReference type="InterPro" id="IPR023346">
    <property type="entry name" value="Lysozyme-like_dom_sf"/>
</dbReference>
<evidence type="ECO:0000256" key="6">
    <source>
        <dbReference type="ARBA" id="ARBA00022676"/>
    </source>
</evidence>
<dbReference type="Gene3D" id="3.40.710.10">
    <property type="entry name" value="DD-peptidase/beta-lactamase superfamily"/>
    <property type="match status" value="1"/>
</dbReference>
<keyword evidence="12" id="KW-0961">Cell wall biogenesis/degradation</keyword>
<comment type="catalytic activity">
    <reaction evidence="14">
        <text>[GlcNAc-(1-&gt;4)-Mur2Ac(oyl-L-Ala-gamma-D-Glu-L-Lys-D-Ala-D-Ala)](n)-di-trans,octa-cis-undecaprenyl diphosphate + beta-D-GlcNAc-(1-&gt;4)-Mur2Ac(oyl-L-Ala-gamma-D-Glu-L-Lys-D-Ala-D-Ala)-di-trans,octa-cis-undecaprenyl diphosphate = [GlcNAc-(1-&gt;4)-Mur2Ac(oyl-L-Ala-gamma-D-Glu-L-Lys-D-Ala-D-Ala)](n+1)-di-trans,octa-cis-undecaprenyl diphosphate + di-trans,octa-cis-undecaprenyl diphosphate + H(+)</text>
        <dbReference type="Rhea" id="RHEA:23708"/>
        <dbReference type="Rhea" id="RHEA-COMP:9602"/>
        <dbReference type="Rhea" id="RHEA-COMP:9603"/>
        <dbReference type="ChEBI" id="CHEBI:15378"/>
        <dbReference type="ChEBI" id="CHEBI:58405"/>
        <dbReference type="ChEBI" id="CHEBI:60033"/>
        <dbReference type="ChEBI" id="CHEBI:78435"/>
        <dbReference type="EC" id="2.4.99.28"/>
    </reaction>
</comment>
<keyword evidence="16" id="KW-0472">Membrane</keyword>
<comment type="pathway">
    <text evidence="1">Cell wall biogenesis; peptidoglycan biosynthesis.</text>
</comment>
<feature type="domain" description="Penicillin-binding protein transpeptidase" evidence="17">
    <location>
        <begin position="432"/>
        <end position="691"/>
    </location>
</feature>
<evidence type="ECO:0000256" key="15">
    <source>
        <dbReference type="SAM" id="MobiDB-lite"/>
    </source>
</evidence>
<organism evidence="19 20">
    <name type="scientific">Breoghania corrubedonensis</name>
    <dbReference type="NCBI Taxonomy" id="665038"/>
    <lineage>
        <taxon>Bacteria</taxon>
        <taxon>Pseudomonadati</taxon>
        <taxon>Pseudomonadota</taxon>
        <taxon>Alphaproteobacteria</taxon>
        <taxon>Hyphomicrobiales</taxon>
        <taxon>Stappiaceae</taxon>
        <taxon>Breoghania</taxon>
    </lineage>
</organism>
<dbReference type="Gene3D" id="1.10.3810.10">
    <property type="entry name" value="Biosynthetic peptidoglycan transglycosylase-like"/>
    <property type="match status" value="1"/>
</dbReference>
<reference evidence="19 20" key="1">
    <citation type="submission" date="2018-04" db="EMBL/GenBank/DDBJ databases">
        <title>Genomic Encyclopedia of Archaeal and Bacterial Type Strains, Phase II (KMG-II): from individual species to whole genera.</title>
        <authorList>
            <person name="Goeker M."/>
        </authorList>
    </citation>
    <scope>NUCLEOTIDE SEQUENCE [LARGE SCALE GENOMIC DNA]</scope>
    <source>
        <strain evidence="19 20">DSM 23382</strain>
    </source>
</reference>
<evidence type="ECO:0000256" key="5">
    <source>
        <dbReference type="ARBA" id="ARBA00022670"/>
    </source>
</evidence>
<keyword evidence="11" id="KW-0511">Multifunctional enzyme</keyword>
<proteinExistence type="inferred from homology"/>
<evidence type="ECO:0000313" key="19">
    <source>
        <dbReference type="EMBL" id="PTW63222.1"/>
    </source>
</evidence>
<accession>A0A2T5VHJ2</accession>
<gene>
    <name evidence="19" type="ORF">C8N35_1011273</name>
</gene>
<name>A0A2T5VHJ2_9HYPH</name>
<evidence type="ECO:0000256" key="2">
    <source>
        <dbReference type="ARBA" id="ARBA00007090"/>
    </source>
</evidence>
<dbReference type="GO" id="GO:0008658">
    <property type="term" value="F:penicillin binding"/>
    <property type="evidence" value="ECO:0007669"/>
    <property type="project" value="InterPro"/>
</dbReference>
<keyword evidence="16" id="KW-0812">Transmembrane</keyword>
<dbReference type="NCBIfam" id="TIGR02074">
    <property type="entry name" value="PBP_1a_fam"/>
    <property type="match status" value="1"/>
</dbReference>
<dbReference type="GO" id="GO:0030288">
    <property type="term" value="C:outer membrane-bounded periplasmic space"/>
    <property type="evidence" value="ECO:0007669"/>
    <property type="project" value="TreeGrafter"/>
</dbReference>
<comment type="similarity">
    <text evidence="2">In the C-terminal section; belongs to the transpeptidase family.</text>
</comment>
<feature type="transmembrane region" description="Helical" evidence="16">
    <location>
        <begin position="125"/>
        <end position="148"/>
    </location>
</feature>
<dbReference type="PANTHER" id="PTHR32282">
    <property type="entry name" value="BINDING PROTEIN TRANSPEPTIDASE, PUTATIVE-RELATED"/>
    <property type="match status" value="1"/>
</dbReference>
<dbReference type="InterPro" id="IPR012338">
    <property type="entry name" value="Beta-lactam/transpept-like"/>
</dbReference>
<dbReference type="GO" id="GO:0071555">
    <property type="term" value="P:cell wall organization"/>
    <property type="evidence" value="ECO:0007669"/>
    <property type="project" value="UniProtKB-KW"/>
</dbReference>